<organism evidence="9 10">
    <name type="scientific">Collinsella tanakaei</name>
    <dbReference type="NCBI Taxonomy" id="626935"/>
    <lineage>
        <taxon>Bacteria</taxon>
        <taxon>Bacillati</taxon>
        <taxon>Actinomycetota</taxon>
        <taxon>Coriobacteriia</taxon>
        <taxon>Coriobacteriales</taxon>
        <taxon>Coriobacteriaceae</taxon>
        <taxon>Collinsella</taxon>
    </lineage>
</organism>
<dbReference type="GO" id="GO:0017004">
    <property type="term" value="P:cytochrome complex assembly"/>
    <property type="evidence" value="ECO:0007669"/>
    <property type="project" value="UniProtKB-KW"/>
</dbReference>
<evidence type="ECO:0000256" key="2">
    <source>
        <dbReference type="ARBA" id="ARBA00010544"/>
    </source>
</evidence>
<evidence type="ECO:0000256" key="8">
    <source>
        <dbReference type="SAM" id="Phobius"/>
    </source>
</evidence>
<dbReference type="RefSeq" id="WP_117680171.1">
    <property type="nucleotide sequence ID" value="NZ_CAJJKC010000012.1"/>
</dbReference>
<dbReference type="GO" id="GO:0015232">
    <property type="term" value="F:heme transmembrane transporter activity"/>
    <property type="evidence" value="ECO:0007669"/>
    <property type="project" value="InterPro"/>
</dbReference>
<dbReference type="PRINTS" id="PR01414">
    <property type="entry name" value="CCMBBIOGNSIS"/>
</dbReference>
<dbReference type="Pfam" id="PF03379">
    <property type="entry name" value="CcmB"/>
    <property type="match status" value="1"/>
</dbReference>
<keyword evidence="7 8" id="KW-0472">Membrane</keyword>
<evidence type="ECO:0000313" key="10">
    <source>
        <dbReference type="Proteomes" id="UP000260943"/>
    </source>
</evidence>
<dbReference type="EMBL" id="QSRJ01000012">
    <property type="protein sequence ID" value="RGL08151.1"/>
    <property type="molecule type" value="Genomic_DNA"/>
</dbReference>
<dbReference type="PANTHER" id="PTHR30070">
    <property type="entry name" value="HEME EXPORTER PROTEIN B"/>
    <property type="match status" value="1"/>
</dbReference>
<feature type="transmembrane region" description="Helical" evidence="8">
    <location>
        <begin position="121"/>
        <end position="140"/>
    </location>
</feature>
<feature type="transmembrane region" description="Helical" evidence="8">
    <location>
        <begin position="66"/>
        <end position="86"/>
    </location>
</feature>
<accession>A0A3E4QPK2</accession>
<dbReference type="GO" id="GO:0005886">
    <property type="term" value="C:plasma membrane"/>
    <property type="evidence" value="ECO:0007669"/>
    <property type="project" value="TreeGrafter"/>
</dbReference>
<name>A0A3E4QPK2_9ACTN</name>
<protein>
    <submittedName>
        <fullName evidence="9">Heme ABC transporter permease CcmB</fullName>
    </submittedName>
</protein>
<evidence type="ECO:0000256" key="7">
    <source>
        <dbReference type="ARBA" id="ARBA00023136"/>
    </source>
</evidence>
<keyword evidence="3" id="KW-0813">Transport</keyword>
<dbReference type="AlphaFoldDB" id="A0A3E4QPK2"/>
<keyword evidence="6 8" id="KW-1133">Transmembrane helix</keyword>
<evidence type="ECO:0000256" key="5">
    <source>
        <dbReference type="ARBA" id="ARBA00022748"/>
    </source>
</evidence>
<proteinExistence type="inferred from homology"/>
<feature type="transmembrane region" description="Helical" evidence="8">
    <location>
        <begin position="216"/>
        <end position="239"/>
    </location>
</feature>
<feature type="transmembrane region" description="Helical" evidence="8">
    <location>
        <begin position="39"/>
        <end position="60"/>
    </location>
</feature>
<evidence type="ECO:0000256" key="4">
    <source>
        <dbReference type="ARBA" id="ARBA00022692"/>
    </source>
</evidence>
<evidence type="ECO:0000256" key="1">
    <source>
        <dbReference type="ARBA" id="ARBA00004141"/>
    </source>
</evidence>
<dbReference type="GO" id="GO:1903607">
    <property type="term" value="P:cytochrome c biosynthetic process"/>
    <property type="evidence" value="ECO:0007669"/>
    <property type="project" value="TreeGrafter"/>
</dbReference>
<comment type="similarity">
    <text evidence="2">Belongs to the CcmB/CycW/HelB family.</text>
</comment>
<gene>
    <name evidence="9" type="ORF">DXC81_09470</name>
</gene>
<comment type="subcellular location">
    <subcellularLocation>
        <location evidence="1">Membrane</location>
        <topology evidence="1">Multi-pass membrane protein</topology>
    </subcellularLocation>
</comment>
<dbReference type="InterPro" id="IPR003544">
    <property type="entry name" value="Cyt_c_biogenesis_CcmB"/>
</dbReference>
<sequence length="245" mass="26362">MARVQKKLVQKKQAQSKFVQYKALLMKDVRQELRTREMLTSMVVYALLVLTIYGAALAQVGDKLQVVSFAGGLLWALIIFTSLLGLNRSFSHETESGCLEGILLAPVDRAVVFLAKATSNLLFLVAVEMVVIPLFFLFFLSGAQLAATTPMIALPLLVGTVGVAGVGTLLSTMTIDTRGRDVLLAILFIPVAFPLLYACVSATTVAFMGVEGTFGTFWSSCGMAAAYDVIMIAAAWGLYEFALDA</sequence>
<feature type="transmembrane region" description="Helical" evidence="8">
    <location>
        <begin position="182"/>
        <end position="210"/>
    </location>
</feature>
<comment type="caution">
    <text evidence="9">The sequence shown here is derived from an EMBL/GenBank/DDBJ whole genome shotgun (WGS) entry which is preliminary data.</text>
</comment>
<keyword evidence="4 8" id="KW-0812">Transmembrane</keyword>
<evidence type="ECO:0000256" key="6">
    <source>
        <dbReference type="ARBA" id="ARBA00022989"/>
    </source>
</evidence>
<dbReference type="PANTHER" id="PTHR30070:SF1">
    <property type="entry name" value="CYTOCHROME C BIOGENESIS B-RELATED"/>
    <property type="match status" value="1"/>
</dbReference>
<dbReference type="Proteomes" id="UP000260943">
    <property type="component" value="Unassembled WGS sequence"/>
</dbReference>
<evidence type="ECO:0000313" key="9">
    <source>
        <dbReference type="EMBL" id="RGL08151.1"/>
    </source>
</evidence>
<feature type="transmembrane region" description="Helical" evidence="8">
    <location>
        <begin position="152"/>
        <end position="170"/>
    </location>
</feature>
<keyword evidence="5" id="KW-0201">Cytochrome c-type biogenesis</keyword>
<reference evidence="9 10" key="1">
    <citation type="submission" date="2018-08" db="EMBL/GenBank/DDBJ databases">
        <title>A genome reference for cultivated species of the human gut microbiota.</title>
        <authorList>
            <person name="Zou Y."/>
            <person name="Xue W."/>
            <person name="Luo G."/>
        </authorList>
    </citation>
    <scope>NUCLEOTIDE SEQUENCE [LARGE SCALE GENOMIC DNA]</scope>
    <source>
        <strain evidence="9 10">TF08-14</strain>
    </source>
</reference>
<evidence type="ECO:0000256" key="3">
    <source>
        <dbReference type="ARBA" id="ARBA00022448"/>
    </source>
</evidence>